<dbReference type="Gene3D" id="4.10.240.10">
    <property type="entry name" value="Zn(2)-C6 fungal-type DNA-binding domain"/>
    <property type="match status" value="1"/>
</dbReference>
<reference evidence="8" key="2">
    <citation type="journal article" date="2023" name="IMA Fungus">
        <title>Comparative genomic study of the Penicillium genus elucidates a diverse pangenome and 15 lateral gene transfer events.</title>
        <authorList>
            <person name="Petersen C."/>
            <person name="Sorensen T."/>
            <person name="Nielsen M.R."/>
            <person name="Sondergaard T.E."/>
            <person name="Sorensen J.L."/>
            <person name="Fitzpatrick D.A."/>
            <person name="Frisvad J.C."/>
            <person name="Nielsen K.L."/>
        </authorList>
    </citation>
    <scope>NUCLEOTIDE SEQUENCE</scope>
    <source>
        <strain evidence="8">IBT 29864</strain>
    </source>
</reference>
<evidence type="ECO:0000256" key="5">
    <source>
        <dbReference type="ARBA" id="ARBA00023163"/>
    </source>
</evidence>
<keyword evidence="6" id="KW-0539">Nucleus</keyword>
<keyword evidence="4" id="KW-0238">DNA-binding</keyword>
<organism evidence="8 9">
    <name type="scientific">Penicillium cataractarum</name>
    <dbReference type="NCBI Taxonomy" id="2100454"/>
    <lineage>
        <taxon>Eukaryota</taxon>
        <taxon>Fungi</taxon>
        <taxon>Dikarya</taxon>
        <taxon>Ascomycota</taxon>
        <taxon>Pezizomycotina</taxon>
        <taxon>Eurotiomycetes</taxon>
        <taxon>Eurotiomycetidae</taxon>
        <taxon>Eurotiales</taxon>
        <taxon>Aspergillaceae</taxon>
        <taxon>Penicillium</taxon>
    </lineage>
</organism>
<keyword evidence="9" id="KW-1185">Reference proteome</keyword>
<name>A0A9W9REE2_9EURO</name>
<dbReference type="Proteomes" id="UP001147782">
    <property type="component" value="Unassembled WGS sequence"/>
</dbReference>
<feature type="domain" description="Zn(2)-C6 fungal-type" evidence="7">
    <location>
        <begin position="26"/>
        <end position="55"/>
    </location>
</feature>
<evidence type="ECO:0000313" key="8">
    <source>
        <dbReference type="EMBL" id="KAJ5358566.1"/>
    </source>
</evidence>
<gene>
    <name evidence="8" type="ORF">N7496_010979</name>
</gene>
<comment type="subcellular location">
    <subcellularLocation>
        <location evidence="1">Nucleus</location>
    </subcellularLocation>
</comment>
<dbReference type="GO" id="GO:0003677">
    <property type="term" value="F:DNA binding"/>
    <property type="evidence" value="ECO:0007669"/>
    <property type="project" value="UniProtKB-KW"/>
</dbReference>
<dbReference type="SUPFAM" id="SSF57701">
    <property type="entry name" value="Zn2/Cys6 DNA-binding domain"/>
    <property type="match status" value="1"/>
</dbReference>
<keyword evidence="3" id="KW-0805">Transcription regulation</keyword>
<dbReference type="RefSeq" id="XP_056549852.1">
    <property type="nucleotide sequence ID" value="XM_056703892.1"/>
</dbReference>
<evidence type="ECO:0000256" key="3">
    <source>
        <dbReference type="ARBA" id="ARBA00023015"/>
    </source>
</evidence>
<evidence type="ECO:0000256" key="6">
    <source>
        <dbReference type="ARBA" id="ARBA00023242"/>
    </source>
</evidence>
<dbReference type="InterPro" id="IPR001138">
    <property type="entry name" value="Zn2Cys6_DnaBD"/>
</dbReference>
<evidence type="ECO:0000256" key="4">
    <source>
        <dbReference type="ARBA" id="ARBA00023125"/>
    </source>
</evidence>
<evidence type="ECO:0000259" key="7">
    <source>
        <dbReference type="PROSITE" id="PS50048"/>
    </source>
</evidence>
<dbReference type="InterPro" id="IPR050815">
    <property type="entry name" value="TF_fung"/>
</dbReference>
<sequence>MSTPRDKVHAVTTASAAPRRRHAFMACDACRNQKLRCEGGSPCNRCARLQRPCVYRTSARRRLPRPESWSAPAGRPANTGTCLQIGFTYLTTPVDPSDKLIRCILRRVQVSQRNSGLHHVVFGPTSNVSFLRYLLMVMLWGDVMVEEEDEVLNPPRDHALVVDGDDSVDFFHYRPLLESLWSSDIWSELAVSPPTALGSIQLDILDSFLVVYTATAYTQLPVQPTASFYTWLRDASQVPMGNYVQYYLHREYTEDAYALLGTMASQIHTAGLLLNCADDVEQKLLLGFYSIQSYTCMVLGRPAILLLDAVQVPEFQSLSALDTMRTVSLIFTQIQHLHSMRDLTVDTFWAGAAGVRQLLEEFRNGILPEPPKPIVDDDKEDNGRIGHPLEVCQ</sequence>
<keyword evidence="2" id="KW-0479">Metal-binding</keyword>
<dbReference type="InterPro" id="IPR036864">
    <property type="entry name" value="Zn2-C6_fun-type_DNA-bd_sf"/>
</dbReference>
<dbReference type="SMART" id="SM00066">
    <property type="entry name" value="GAL4"/>
    <property type="match status" value="1"/>
</dbReference>
<dbReference type="GO" id="GO:0005634">
    <property type="term" value="C:nucleus"/>
    <property type="evidence" value="ECO:0007669"/>
    <property type="project" value="UniProtKB-SubCell"/>
</dbReference>
<dbReference type="PANTHER" id="PTHR47338">
    <property type="entry name" value="ZN(II)2CYS6 TRANSCRIPTION FACTOR (EUROFUNG)-RELATED"/>
    <property type="match status" value="1"/>
</dbReference>
<evidence type="ECO:0000256" key="1">
    <source>
        <dbReference type="ARBA" id="ARBA00004123"/>
    </source>
</evidence>
<dbReference type="PANTHER" id="PTHR47338:SF5">
    <property type="entry name" value="ZN(II)2CYS6 TRANSCRIPTION FACTOR (EUROFUNG)"/>
    <property type="match status" value="1"/>
</dbReference>
<dbReference type="CDD" id="cd00067">
    <property type="entry name" value="GAL4"/>
    <property type="match status" value="1"/>
</dbReference>
<dbReference type="AlphaFoldDB" id="A0A9W9REE2"/>
<dbReference type="OrthoDB" id="4356994at2759"/>
<dbReference type="PROSITE" id="PS00463">
    <property type="entry name" value="ZN2_CY6_FUNGAL_1"/>
    <property type="match status" value="1"/>
</dbReference>
<dbReference type="PROSITE" id="PS50048">
    <property type="entry name" value="ZN2_CY6_FUNGAL_2"/>
    <property type="match status" value="1"/>
</dbReference>
<accession>A0A9W9REE2</accession>
<dbReference type="EMBL" id="JAPZBS010000009">
    <property type="protein sequence ID" value="KAJ5358566.1"/>
    <property type="molecule type" value="Genomic_DNA"/>
</dbReference>
<dbReference type="Pfam" id="PF00172">
    <property type="entry name" value="Zn_clus"/>
    <property type="match status" value="1"/>
</dbReference>
<dbReference type="GO" id="GO:0000981">
    <property type="term" value="F:DNA-binding transcription factor activity, RNA polymerase II-specific"/>
    <property type="evidence" value="ECO:0007669"/>
    <property type="project" value="InterPro"/>
</dbReference>
<evidence type="ECO:0000313" key="9">
    <source>
        <dbReference type="Proteomes" id="UP001147782"/>
    </source>
</evidence>
<comment type="caution">
    <text evidence="8">The sequence shown here is derived from an EMBL/GenBank/DDBJ whole genome shotgun (WGS) entry which is preliminary data.</text>
</comment>
<protein>
    <recommendedName>
        <fullName evidence="7">Zn(2)-C6 fungal-type domain-containing protein</fullName>
    </recommendedName>
</protein>
<keyword evidence="5" id="KW-0804">Transcription</keyword>
<proteinExistence type="predicted"/>
<evidence type="ECO:0000256" key="2">
    <source>
        <dbReference type="ARBA" id="ARBA00022723"/>
    </source>
</evidence>
<reference evidence="8" key="1">
    <citation type="submission" date="2022-11" db="EMBL/GenBank/DDBJ databases">
        <authorList>
            <person name="Petersen C."/>
        </authorList>
    </citation>
    <scope>NUCLEOTIDE SEQUENCE</scope>
    <source>
        <strain evidence="8">IBT 29864</strain>
    </source>
</reference>
<dbReference type="GeneID" id="81443071"/>
<dbReference type="GO" id="GO:0008270">
    <property type="term" value="F:zinc ion binding"/>
    <property type="evidence" value="ECO:0007669"/>
    <property type="project" value="InterPro"/>
</dbReference>